<accession>A0A3P4B2M4</accession>
<dbReference type="Gene3D" id="3.40.309.10">
    <property type="entry name" value="Aldehyde Dehydrogenase, Chain A, domain 2"/>
    <property type="match status" value="1"/>
</dbReference>
<evidence type="ECO:0000256" key="1">
    <source>
        <dbReference type="ARBA" id="ARBA00009986"/>
    </source>
</evidence>
<dbReference type="OrthoDB" id="6187633at2"/>
<protein>
    <submittedName>
        <fullName evidence="6">Succinate-semialdehyde dehydrogenase [NADP(+)] GabD</fullName>
        <ecNumber evidence="6">1.2.1.79</ecNumber>
    </submittedName>
</protein>
<dbReference type="RefSeq" id="WP_124080048.1">
    <property type="nucleotide sequence ID" value="NZ_UWPJ01000020.1"/>
</dbReference>
<proteinExistence type="inferred from homology"/>
<keyword evidence="2 4" id="KW-0560">Oxidoreductase</keyword>
<evidence type="ECO:0000256" key="3">
    <source>
        <dbReference type="PROSITE-ProRule" id="PRU10007"/>
    </source>
</evidence>
<name>A0A3P4B2M4_9BURK</name>
<feature type="active site" evidence="3">
    <location>
        <position position="254"/>
    </location>
</feature>
<dbReference type="EMBL" id="UWPJ01000020">
    <property type="protein sequence ID" value="VCU70534.1"/>
    <property type="molecule type" value="Genomic_DNA"/>
</dbReference>
<dbReference type="InterPro" id="IPR029510">
    <property type="entry name" value="Ald_DH_CS_GLU"/>
</dbReference>
<sequence>MHELPKLHTGLYIDGHWVPASDRGTFKVSDPATGKVLAEVADGGIAEARAAADAAAAALPKWSAVPARERAEILRKVHGLMMERLETLARIITLENGKPLSDSRAEVRYAAEFFRWYSEEACRNLGSLSHAPAGGYRIMVQHQPIGVVVLVTPWNFPAAMGTRKIAPALAAGCTALVKPASATPLTMLALAELLEEAGVPAGVVNIVPSSRSSPLVDHWLHDPRIRLLSFTGSTEVGRTLIKAAADQVLKTPMELGGNAPFLVLDDADVAAAVDGAMIAKMRNMGEACTAANRFYAGAGVYDAFVEAFAERMRAQKIGHGLDEGTQVGSLVDEATRDKVDELVQDAVGRGARLVCGGSRVPGPGYFYEPTVLADVPLDSRLLAEEIFGPVAPIVKADSAERMLELANATEYGLVAYVYSGDLARGLKLAEGLEFGMVAVNRGLVSDPAAPFGGMKQSGLGREGSYEGMQEYMETKYIAVDW</sequence>
<dbReference type="InterPro" id="IPR050740">
    <property type="entry name" value="Aldehyde_DH_Superfamily"/>
</dbReference>
<dbReference type="PANTHER" id="PTHR43353">
    <property type="entry name" value="SUCCINATE-SEMIALDEHYDE DEHYDROGENASE, MITOCHONDRIAL"/>
    <property type="match status" value="1"/>
</dbReference>
<dbReference type="SUPFAM" id="SSF53720">
    <property type="entry name" value="ALDH-like"/>
    <property type="match status" value="1"/>
</dbReference>
<dbReference type="GO" id="GO:0004777">
    <property type="term" value="F:succinate-semialdehyde dehydrogenase (NAD+) activity"/>
    <property type="evidence" value="ECO:0007669"/>
    <property type="project" value="TreeGrafter"/>
</dbReference>
<dbReference type="PANTHER" id="PTHR43353:SF5">
    <property type="entry name" value="SUCCINATE-SEMIALDEHYDE DEHYDROGENASE, MITOCHONDRIAL"/>
    <property type="match status" value="1"/>
</dbReference>
<keyword evidence="7" id="KW-1185">Reference proteome</keyword>
<comment type="similarity">
    <text evidence="1 4">Belongs to the aldehyde dehydrogenase family.</text>
</comment>
<dbReference type="InterPro" id="IPR015590">
    <property type="entry name" value="Aldehyde_DH_dom"/>
</dbReference>
<dbReference type="FunFam" id="3.40.605.10:FF:000005">
    <property type="entry name" value="Succinate-semialdehyde dehydrogenase I"/>
    <property type="match status" value="1"/>
</dbReference>
<dbReference type="InterPro" id="IPR016161">
    <property type="entry name" value="Ald_DH/histidinol_DH"/>
</dbReference>
<dbReference type="Pfam" id="PF00171">
    <property type="entry name" value="Aldedh"/>
    <property type="match status" value="1"/>
</dbReference>
<organism evidence="6 7">
    <name type="scientific">Pigmentiphaga humi</name>
    <dbReference type="NCBI Taxonomy" id="2478468"/>
    <lineage>
        <taxon>Bacteria</taxon>
        <taxon>Pseudomonadati</taxon>
        <taxon>Pseudomonadota</taxon>
        <taxon>Betaproteobacteria</taxon>
        <taxon>Burkholderiales</taxon>
        <taxon>Alcaligenaceae</taxon>
        <taxon>Pigmentiphaga</taxon>
    </lineage>
</organism>
<dbReference type="Gene3D" id="3.40.605.10">
    <property type="entry name" value="Aldehyde Dehydrogenase, Chain A, domain 1"/>
    <property type="match status" value="1"/>
</dbReference>
<evidence type="ECO:0000256" key="2">
    <source>
        <dbReference type="ARBA" id="ARBA00023002"/>
    </source>
</evidence>
<dbReference type="PROSITE" id="PS00687">
    <property type="entry name" value="ALDEHYDE_DEHYDR_GLU"/>
    <property type="match status" value="1"/>
</dbReference>
<dbReference type="FunFam" id="3.40.309.10:FF:000004">
    <property type="entry name" value="Succinate-semialdehyde dehydrogenase I"/>
    <property type="match status" value="1"/>
</dbReference>
<dbReference type="Proteomes" id="UP000277294">
    <property type="component" value="Unassembled WGS sequence"/>
</dbReference>
<evidence type="ECO:0000313" key="7">
    <source>
        <dbReference type="Proteomes" id="UP000277294"/>
    </source>
</evidence>
<evidence type="ECO:0000313" key="6">
    <source>
        <dbReference type="EMBL" id="VCU70534.1"/>
    </source>
</evidence>
<feature type="domain" description="Aldehyde dehydrogenase" evidence="5">
    <location>
        <begin position="17"/>
        <end position="477"/>
    </location>
</feature>
<dbReference type="GO" id="GO:0009450">
    <property type="term" value="P:gamma-aminobutyric acid catabolic process"/>
    <property type="evidence" value="ECO:0007669"/>
    <property type="project" value="TreeGrafter"/>
</dbReference>
<evidence type="ECO:0000256" key="4">
    <source>
        <dbReference type="RuleBase" id="RU003345"/>
    </source>
</evidence>
<dbReference type="GO" id="GO:0036243">
    <property type="term" value="F:succinate-semialdehyde dehydrogenase (NADP+) activity"/>
    <property type="evidence" value="ECO:0007669"/>
    <property type="project" value="UniProtKB-EC"/>
</dbReference>
<dbReference type="CDD" id="cd07103">
    <property type="entry name" value="ALDH_F5_SSADH_GabD"/>
    <property type="match status" value="1"/>
</dbReference>
<dbReference type="InterPro" id="IPR016162">
    <property type="entry name" value="Ald_DH_N"/>
</dbReference>
<reference evidence="6 7" key="1">
    <citation type="submission" date="2018-10" db="EMBL/GenBank/DDBJ databases">
        <authorList>
            <person name="Criscuolo A."/>
        </authorList>
    </citation>
    <scope>NUCLEOTIDE SEQUENCE [LARGE SCALE GENOMIC DNA]</scope>
    <source>
        <strain evidence="6">DnA1</strain>
    </source>
</reference>
<gene>
    <name evidence="6" type="primary">gabD_3</name>
    <name evidence="6" type="ORF">PIGHUM_02606</name>
</gene>
<dbReference type="InterPro" id="IPR016163">
    <property type="entry name" value="Ald_DH_C"/>
</dbReference>
<evidence type="ECO:0000259" key="5">
    <source>
        <dbReference type="Pfam" id="PF00171"/>
    </source>
</evidence>
<dbReference type="AlphaFoldDB" id="A0A3P4B2M4"/>
<dbReference type="EC" id="1.2.1.79" evidence="6"/>